<dbReference type="RefSeq" id="WP_264946260.1">
    <property type="nucleotide sequence ID" value="NZ_JAPDRA010000012.1"/>
</dbReference>
<gene>
    <name evidence="3" type="ORF">ACFQ1E_18890</name>
</gene>
<feature type="chain" id="PRO_5045693529" evidence="2">
    <location>
        <begin position="26"/>
        <end position="154"/>
    </location>
</feature>
<feature type="transmembrane region" description="Helical" evidence="1">
    <location>
        <begin position="87"/>
        <end position="106"/>
    </location>
</feature>
<reference evidence="4" key="1">
    <citation type="journal article" date="2019" name="Int. J. Syst. Evol. Microbiol.">
        <title>The Global Catalogue of Microorganisms (GCM) 10K type strain sequencing project: providing services to taxonomists for standard genome sequencing and annotation.</title>
        <authorList>
            <consortium name="The Broad Institute Genomics Platform"/>
            <consortium name="The Broad Institute Genome Sequencing Center for Infectious Disease"/>
            <person name="Wu L."/>
            <person name="Ma J."/>
        </authorList>
    </citation>
    <scope>NUCLEOTIDE SEQUENCE [LARGE SCALE GENOMIC DNA]</scope>
    <source>
        <strain evidence="4">CCUG 62982</strain>
    </source>
</reference>
<feature type="signal peptide" evidence="2">
    <location>
        <begin position="1"/>
        <end position="25"/>
    </location>
</feature>
<protein>
    <submittedName>
        <fullName evidence="3">Uncharacterized protein</fullName>
    </submittedName>
</protein>
<proteinExistence type="predicted"/>
<comment type="caution">
    <text evidence="3">The sequence shown here is derived from an EMBL/GenBank/DDBJ whole genome shotgun (WGS) entry which is preliminary data.</text>
</comment>
<name>A0ABW3HFW0_9SPHN</name>
<dbReference type="Proteomes" id="UP001596977">
    <property type="component" value="Unassembled WGS sequence"/>
</dbReference>
<keyword evidence="2" id="KW-0732">Signal</keyword>
<evidence type="ECO:0000313" key="3">
    <source>
        <dbReference type="EMBL" id="MFD0948412.1"/>
    </source>
</evidence>
<organism evidence="3 4">
    <name type="scientific">Sphingomonas canadensis</name>
    <dbReference type="NCBI Taxonomy" id="1219257"/>
    <lineage>
        <taxon>Bacteria</taxon>
        <taxon>Pseudomonadati</taxon>
        <taxon>Pseudomonadota</taxon>
        <taxon>Alphaproteobacteria</taxon>
        <taxon>Sphingomonadales</taxon>
        <taxon>Sphingomonadaceae</taxon>
        <taxon>Sphingomonas</taxon>
    </lineage>
</organism>
<feature type="transmembrane region" description="Helical" evidence="1">
    <location>
        <begin position="118"/>
        <end position="139"/>
    </location>
</feature>
<evidence type="ECO:0000256" key="2">
    <source>
        <dbReference type="SAM" id="SignalP"/>
    </source>
</evidence>
<keyword evidence="1" id="KW-0812">Transmembrane</keyword>
<dbReference type="EMBL" id="JBHTJG010000012">
    <property type="protein sequence ID" value="MFD0948412.1"/>
    <property type="molecule type" value="Genomic_DNA"/>
</dbReference>
<keyword evidence="1" id="KW-0472">Membrane</keyword>
<sequence>MTPRLPIATCLIATCTAATIGSAAATTLLLAWMSQVTWDNNLQGFMATLVMLSGFTVFALGWMISMGASLTAGLLMLLLFGRAAVRHPLLGTLGFAATGALLGYAFDRWDADTDRWTLFTGASALFGAVVAGLHVPVAVRVTRIREAREAGRPR</sequence>
<evidence type="ECO:0000313" key="4">
    <source>
        <dbReference type="Proteomes" id="UP001596977"/>
    </source>
</evidence>
<keyword evidence="1" id="KW-1133">Transmembrane helix</keyword>
<evidence type="ECO:0000256" key="1">
    <source>
        <dbReference type="SAM" id="Phobius"/>
    </source>
</evidence>
<feature type="transmembrane region" description="Helical" evidence="1">
    <location>
        <begin position="47"/>
        <end position="80"/>
    </location>
</feature>
<accession>A0ABW3HFW0</accession>
<keyword evidence="4" id="KW-1185">Reference proteome</keyword>